<proteinExistence type="predicted"/>
<dbReference type="Pfam" id="PF18480">
    <property type="entry name" value="DUF5615"/>
    <property type="match status" value="1"/>
</dbReference>
<evidence type="ECO:0000313" key="2">
    <source>
        <dbReference type="EMBL" id="GAA4413430.1"/>
    </source>
</evidence>
<name>A0ABP8KR39_9BACT</name>
<evidence type="ECO:0000313" key="3">
    <source>
        <dbReference type="Proteomes" id="UP001500936"/>
    </source>
</evidence>
<feature type="domain" description="DUF5615" evidence="1">
    <location>
        <begin position="1"/>
        <end position="109"/>
    </location>
</feature>
<protein>
    <recommendedName>
        <fullName evidence="1">DUF5615 domain-containing protein</fullName>
    </recommendedName>
</protein>
<comment type="caution">
    <text evidence="2">The sequence shown here is derived from an EMBL/GenBank/DDBJ whole genome shotgun (WGS) entry which is preliminary data.</text>
</comment>
<organism evidence="2 3">
    <name type="scientific">Nibrella viscosa</name>
    <dbReference type="NCBI Taxonomy" id="1084524"/>
    <lineage>
        <taxon>Bacteria</taxon>
        <taxon>Pseudomonadati</taxon>
        <taxon>Bacteroidota</taxon>
        <taxon>Cytophagia</taxon>
        <taxon>Cytophagales</taxon>
        <taxon>Spirosomataceae</taxon>
        <taxon>Nibrella</taxon>
    </lineage>
</organism>
<dbReference type="Proteomes" id="UP001500936">
    <property type="component" value="Unassembled WGS sequence"/>
</dbReference>
<evidence type="ECO:0000259" key="1">
    <source>
        <dbReference type="Pfam" id="PF18480"/>
    </source>
</evidence>
<accession>A0ABP8KR39</accession>
<keyword evidence="3" id="KW-1185">Reference proteome</keyword>
<sequence>MRFLANENFPKPSVDLLRKAGHEVVSIAETNSGVSDTAVLSKAVEEQLIILTFDRGYGELLFRYRLEWSPAVVYFRTKGQTPYDAASLLLKLLKDERFEIVNKFTVVDTESIRQRQL</sequence>
<dbReference type="InterPro" id="IPR041049">
    <property type="entry name" value="DUF5615"/>
</dbReference>
<dbReference type="EMBL" id="BAABHB010000010">
    <property type="protein sequence ID" value="GAA4413430.1"/>
    <property type="molecule type" value="Genomic_DNA"/>
</dbReference>
<reference evidence="3" key="1">
    <citation type="journal article" date="2019" name="Int. J. Syst. Evol. Microbiol.">
        <title>The Global Catalogue of Microorganisms (GCM) 10K type strain sequencing project: providing services to taxonomists for standard genome sequencing and annotation.</title>
        <authorList>
            <consortium name="The Broad Institute Genomics Platform"/>
            <consortium name="The Broad Institute Genome Sequencing Center for Infectious Disease"/>
            <person name="Wu L."/>
            <person name="Ma J."/>
        </authorList>
    </citation>
    <scope>NUCLEOTIDE SEQUENCE [LARGE SCALE GENOMIC DNA]</scope>
    <source>
        <strain evidence="3">JCM 17925</strain>
    </source>
</reference>
<dbReference type="RefSeq" id="WP_345269909.1">
    <property type="nucleotide sequence ID" value="NZ_BAABHB010000010.1"/>
</dbReference>
<gene>
    <name evidence="2" type="ORF">GCM10023187_41700</name>
</gene>